<gene>
    <name evidence="6" type="ORF">RAK27_10390</name>
</gene>
<dbReference type="EMBL" id="JAVBVO010000003">
    <property type="protein sequence ID" value="MDZ5759066.1"/>
    <property type="molecule type" value="Genomic_DNA"/>
</dbReference>
<dbReference type="SMART" id="SM00382">
    <property type="entry name" value="AAA"/>
    <property type="match status" value="1"/>
</dbReference>
<dbReference type="Proteomes" id="UP001290462">
    <property type="component" value="Unassembled WGS sequence"/>
</dbReference>
<evidence type="ECO:0000313" key="7">
    <source>
        <dbReference type="Proteomes" id="UP001290462"/>
    </source>
</evidence>
<feature type="domain" description="ABC transporter" evidence="5">
    <location>
        <begin position="6"/>
        <end position="234"/>
    </location>
</feature>
<accession>A0AAW9K749</accession>
<reference evidence="6" key="1">
    <citation type="submission" date="2023-08" db="EMBL/GenBank/DDBJ databases">
        <title>Genomic characterization of piscicolin 126 produced by Carnobacterium maltaromaticum CM22 strain isolated from salmon (Salmo salar).</title>
        <authorList>
            <person name="Gonzalez-Gragera E."/>
            <person name="Garcia-Lopez J.D."/>
            <person name="Teso-Perez C."/>
            <person name="Gimenez-Hernandez I."/>
            <person name="Peralta-Sanchez J.M."/>
            <person name="Valdivia E."/>
            <person name="Montalban-Lopez M."/>
            <person name="Martin-Platero A.M."/>
            <person name="Banos A."/>
            <person name="Martinez-Bueno M."/>
        </authorList>
    </citation>
    <scope>NUCLEOTIDE SEQUENCE</scope>
    <source>
        <strain evidence="6">CM22</strain>
    </source>
</reference>
<evidence type="ECO:0000313" key="6">
    <source>
        <dbReference type="EMBL" id="MDZ5759066.1"/>
    </source>
</evidence>
<evidence type="ECO:0000256" key="1">
    <source>
        <dbReference type="ARBA" id="ARBA00005417"/>
    </source>
</evidence>
<keyword evidence="3" id="KW-0547">Nucleotide-binding</keyword>
<comment type="caution">
    <text evidence="6">The sequence shown here is derived from an EMBL/GenBank/DDBJ whole genome shotgun (WGS) entry which is preliminary data.</text>
</comment>
<dbReference type="PROSITE" id="PS50893">
    <property type="entry name" value="ABC_TRANSPORTER_2"/>
    <property type="match status" value="1"/>
</dbReference>
<dbReference type="RefSeq" id="WP_087115560.1">
    <property type="nucleotide sequence ID" value="NZ_CAJGUS010000048.1"/>
</dbReference>
<evidence type="ECO:0000259" key="5">
    <source>
        <dbReference type="PROSITE" id="PS50893"/>
    </source>
</evidence>
<evidence type="ECO:0000256" key="3">
    <source>
        <dbReference type="ARBA" id="ARBA00022741"/>
    </source>
</evidence>
<name>A0AAW9K749_CARML</name>
<dbReference type="GO" id="GO:0016887">
    <property type="term" value="F:ATP hydrolysis activity"/>
    <property type="evidence" value="ECO:0007669"/>
    <property type="project" value="InterPro"/>
</dbReference>
<protein>
    <submittedName>
        <fullName evidence="6">ABC transporter ATP-binding protein</fullName>
    </submittedName>
</protein>
<dbReference type="PROSITE" id="PS00211">
    <property type="entry name" value="ABC_TRANSPORTER_1"/>
    <property type="match status" value="1"/>
</dbReference>
<sequence>MEEEVLLAKGLTKQVGRKILVKEVDISIGKGEIVGLLGPNGAGKTTIIRMLTGLISRNAGTVKINSNDLDGNFEGCMEDVGAIIENPEFYKYLSGWENLKQFARMSRKTITDEEIKKVVERVRLTESIQNKVKTYSLGMRQRLGIAQAIIHHPSLLILDEPLNGVDPKGMHDFRQLMREIVQDGTSILISSHLLSEMELLADKIIIIEEGKLTHIEDLTKADEKPENSLLHITIETPEQSLLQKEVALMGLTVIAHSANSLTIEIEKNQIPAFIEHGVQKGIPFYGITPHVSTLEERFLELTKGGSLR</sequence>
<dbReference type="InterPro" id="IPR017871">
    <property type="entry name" value="ABC_transporter-like_CS"/>
</dbReference>
<organism evidence="6 7">
    <name type="scientific">Carnobacterium maltaromaticum</name>
    <name type="common">Carnobacterium piscicola</name>
    <dbReference type="NCBI Taxonomy" id="2751"/>
    <lineage>
        <taxon>Bacteria</taxon>
        <taxon>Bacillati</taxon>
        <taxon>Bacillota</taxon>
        <taxon>Bacilli</taxon>
        <taxon>Lactobacillales</taxon>
        <taxon>Carnobacteriaceae</taxon>
        <taxon>Carnobacterium</taxon>
    </lineage>
</organism>
<dbReference type="InterPro" id="IPR027417">
    <property type="entry name" value="P-loop_NTPase"/>
</dbReference>
<keyword evidence="4 6" id="KW-0067">ATP-binding</keyword>
<dbReference type="Pfam" id="PF00005">
    <property type="entry name" value="ABC_tran"/>
    <property type="match status" value="1"/>
</dbReference>
<evidence type="ECO:0000256" key="2">
    <source>
        <dbReference type="ARBA" id="ARBA00022448"/>
    </source>
</evidence>
<dbReference type="SUPFAM" id="SSF52540">
    <property type="entry name" value="P-loop containing nucleoside triphosphate hydrolases"/>
    <property type="match status" value="1"/>
</dbReference>
<dbReference type="Gene3D" id="3.40.50.300">
    <property type="entry name" value="P-loop containing nucleotide triphosphate hydrolases"/>
    <property type="match status" value="1"/>
</dbReference>
<dbReference type="PANTHER" id="PTHR43335">
    <property type="entry name" value="ABC TRANSPORTER, ATP-BINDING PROTEIN"/>
    <property type="match status" value="1"/>
</dbReference>
<dbReference type="GO" id="GO:0005524">
    <property type="term" value="F:ATP binding"/>
    <property type="evidence" value="ECO:0007669"/>
    <property type="project" value="UniProtKB-KW"/>
</dbReference>
<dbReference type="GeneID" id="83604948"/>
<dbReference type="PANTHER" id="PTHR43335:SF4">
    <property type="entry name" value="ABC TRANSPORTER, ATP-BINDING PROTEIN"/>
    <property type="match status" value="1"/>
</dbReference>
<dbReference type="AlphaFoldDB" id="A0AAW9K749"/>
<comment type="similarity">
    <text evidence="1">Belongs to the ABC transporter superfamily.</text>
</comment>
<keyword evidence="2" id="KW-0813">Transport</keyword>
<dbReference type="InterPro" id="IPR003593">
    <property type="entry name" value="AAA+_ATPase"/>
</dbReference>
<dbReference type="InterPro" id="IPR003439">
    <property type="entry name" value="ABC_transporter-like_ATP-bd"/>
</dbReference>
<proteinExistence type="inferred from homology"/>
<evidence type="ECO:0000256" key="4">
    <source>
        <dbReference type="ARBA" id="ARBA00022840"/>
    </source>
</evidence>